<accession>A0A0C3GFY0</accession>
<feature type="non-terminal residue" evidence="1">
    <location>
        <position position="327"/>
    </location>
</feature>
<evidence type="ECO:0008006" key="3">
    <source>
        <dbReference type="Google" id="ProtNLM"/>
    </source>
</evidence>
<proteinExistence type="predicted"/>
<dbReference type="InterPro" id="IPR011990">
    <property type="entry name" value="TPR-like_helical_dom_sf"/>
</dbReference>
<reference evidence="2" key="2">
    <citation type="submission" date="2015-01" db="EMBL/GenBank/DDBJ databases">
        <title>Evolutionary Origins and Diversification of the Mycorrhizal Mutualists.</title>
        <authorList>
            <consortium name="DOE Joint Genome Institute"/>
            <consortium name="Mycorrhizal Genomics Consortium"/>
            <person name="Kohler A."/>
            <person name="Kuo A."/>
            <person name="Nagy L.G."/>
            <person name="Floudas D."/>
            <person name="Copeland A."/>
            <person name="Barry K.W."/>
            <person name="Cichocki N."/>
            <person name="Veneault-Fourrey C."/>
            <person name="LaButti K."/>
            <person name="Lindquist E.A."/>
            <person name="Lipzen A."/>
            <person name="Lundell T."/>
            <person name="Morin E."/>
            <person name="Murat C."/>
            <person name="Riley R."/>
            <person name="Ohm R."/>
            <person name="Sun H."/>
            <person name="Tunlid A."/>
            <person name="Henrissat B."/>
            <person name="Grigoriev I.V."/>
            <person name="Hibbett D.S."/>
            <person name="Martin F."/>
        </authorList>
    </citation>
    <scope>NUCLEOTIDE SEQUENCE [LARGE SCALE GENOMIC DNA]</scope>
    <source>
        <strain evidence="2">F 1598</strain>
    </source>
</reference>
<dbReference type="HOGENOM" id="CLU_851420_0_0_1"/>
<gene>
    <name evidence="1" type="ORF">PILCRDRAFT_188440</name>
</gene>
<keyword evidence="2" id="KW-1185">Reference proteome</keyword>
<dbReference type="Proteomes" id="UP000054166">
    <property type="component" value="Unassembled WGS sequence"/>
</dbReference>
<dbReference type="EMBL" id="KN832973">
    <property type="protein sequence ID" value="KIM90574.1"/>
    <property type="molecule type" value="Genomic_DNA"/>
</dbReference>
<dbReference type="AlphaFoldDB" id="A0A0C3GFY0"/>
<organism evidence="1 2">
    <name type="scientific">Piloderma croceum (strain F 1598)</name>
    <dbReference type="NCBI Taxonomy" id="765440"/>
    <lineage>
        <taxon>Eukaryota</taxon>
        <taxon>Fungi</taxon>
        <taxon>Dikarya</taxon>
        <taxon>Basidiomycota</taxon>
        <taxon>Agaricomycotina</taxon>
        <taxon>Agaricomycetes</taxon>
        <taxon>Agaricomycetidae</taxon>
        <taxon>Atheliales</taxon>
        <taxon>Atheliaceae</taxon>
        <taxon>Piloderma</taxon>
    </lineage>
</organism>
<dbReference type="STRING" id="765440.A0A0C3GFY0"/>
<reference evidence="1 2" key="1">
    <citation type="submission" date="2014-04" db="EMBL/GenBank/DDBJ databases">
        <authorList>
            <consortium name="DOE Joint Genome Institute"/>
            <person name="Kuo A."/>
            <person name="Tarkka M."/>
            <person name="Buscot F."/>
            <person name="Kohler A."/>
            <person name="Nagy L.G."/>
            <person name="Floudas D."/>
            <person name="Copeland A."/>
            <person name="Barry K.W."/>
            <person name="Cichocki N."/>
            <person name="Veneault-Fourrey C."/>
            <person name="LaButti K."/>
            <person name="Lindquist E.A."/>
            <person name="Lipzen A."/>
            <person name="Lundell T."/>
            <person name="Morin E."/>
            <person name="Murat C."/>
            <person name="Sun H."/>
            <person name="Tunlid A."/>
            <person name="Henrissat B."/>
            <person name="Grigoriev I.V."/>
            <person name="Hibbett D.S."/>
            <person name="Martin F."/>
            <person name="Nordberg H.P."/>
            <person name="Cantor M.N."/>
            <person name="Hua S.X."/>
        </authorList>
    </citation>
    <scope>NUCLEOTIDE SEQUENCE [LARGE SCALE GENOMIC DNA]</scope>
    <source>
        <strain evidence="1 2">F 1598</strain>
    </source>
</reference>
<name>A0A0C3GFY0_PILCF</name>
<dbReference type="InParanoid" id="A0A0C3GFY0"/>
<dbReference type="SUPFAM" id="SSF48452">
    <property type="entry name" value="TPR-like"/>
    <property type="match status" value="1"/>
</dbReference>
<dbReference type="Pfam" id="PF13374">
    <property type="entry name" value="TPR_10"/>
    <property type="match status" value="1"/>
</dbReference>
<evidence type="ECO:0000313" key="1">
    <source>
        <dbReference type="EMBL" id="KIM90574.1"/>
    </source>
</evidence>
<dbReference type="OrthoDB" id="2801055at2759"/>
<evidence type="ECO:0000313" key="2">
    <source>
        <dbReference type="Proteomes" id="UP000054166"/>
    </source>
</evidence>
<sequence>MEQHYSMPTADTPSSSQIVWPLLVSRLHLYCQVELPSHQISTEIITDSHQLQDVQITEANAAHSTFEDLMVVEQFITTCIEMDSSLLYNLAISILGECKQATLNPDISTVVHLVDRALGPHPDSHLLRPNPLILVAKILCVKQNEGLADALPLSGGMINECAVLLSVILTCIFTNNLVDVLKESPRRVDVKNAVGLFRDGLKLLPIHHPYHLPACGSVANALYTDFEQSGEREGLDEAISLHRDALELFPAGHPDRSASLNNLGISLRTRFEQSGEREDLDEAISLHRDALELRPAGHPNRSSSLNNLGISLTVRFEQSGEREDLDD</sequence>
<dbReference type="Gene3D" id="1.25.40.10">
    <property type="entry name" value="Tetratricopeptide repeat domain"/>
    <property type="match status" value="1"/>
</dbReference>
<protein>
    <recommendedName>
        <fullName evidence="3">TPR-like protein</fullName>
    </recommendedName>
</protein>